<protein>
    <recommendedName>
        <fullName evidence="1">ABC-type transport auxiliary lipoprotein component domain-containing protein</fullName>
    </recommendedName>
</protein>
<dbReference type="InterPro" id="IPR005586">
    <property type="entry name" value="ABC_trans_aux"/>
</dbReference>
<dbReference type="AlphaFoldDB" id="A0A2Z6DYK3"/>
<dbReference type="EMBL" id="AP018558">
    <property type="protein sequence ID" value="BBD77563.1"/>
    <property type="molecule type" value="Genomic_DNA"/>
</dbReference>
<name>A0A2Z6DYK3_HYDTE</name>
<evidence type="ECO:0000313" key="3">
    <source>
        <dbReference type="Proteomes" id="UP000262004"/>
    </source>
</evidence>
<dbReference type="Gene3D" id="3.40.50.10610">
    <property type="entry name" value="ABC-type transport auxiliary lipoprotein component"/>
    <property type="match status" value="1"/>
</dbReference>
<gene>
    <name evidence="2" type="ORF">HPTL_1299</name>
</gene>
<feature type="domain" description="ABC-type transport auxiliary lipoprotein component" evidence="1">
    <location>
        <begin position="11"/>
        <end position="145"/>
    </location>
</feature>
<dbReference type="Proteomes" id="UP000262004">
    <property type="component" value="Chromosome"/>
</dbReference>
<organism evidence="2 3">
    <name type="scientific">Hydrogenophilus thermoluteolus</name>
    <name type="common">Pseudomonas hydrogenothermophila</name>
    <dbReference type="NCBI Taxonomy" id="297"/>
    <lineage>
        <taxon>Bacteria</taxon>
        <taxon>Pseudomonadati</taxon>
        <taxon>Pseudomonadota</taxon>
        <taxon>Hydrogenophilia</taxon>
        <taxon>Hydrogenophilales</taxon>
        <taxon>Hydrogenophilaceae</taxon>
        <taxon>Hydrogenophilus</taxon>
    </lineage>
</organism>
<accession>A0A2Z6DYK3</accession>
<proteinExistence type="predicted"/>
<sequence length="156" mass="17258">MTTAGAVPERTQVVRVAVSVPQALDRRALTVRVDAVRYTIDDRYQWSLPFGAEVEEALRTRLAARYPAYVFVSDLSAAANRADKRLQFVFDRYEAARKGGAVAHGYCSLRAGNQTVWTRPFAFHTEAEATPEGIAQALQSLLDEVLSVCVLEPEGR</sequence>
<dbReference type="SUPFAM" id="SSF159594">
    <property type="entry name" value="XCC0632-like"/>
    <property type="match status" value="1"/>
</dbReference>
<evidence type="ECO:0000313" key="2">
    <source>
        <dbReference type="EMBL" id="BBD77563.1"/>
    </source>
</evidence>
<dbReference type="RefSeq" id="WP_119335290.1">
    <property type="nucleotide sequence ID" value="NZ_AP018558.1"/>
</dbReference>
<dbReference type="Pfam" id="PF03886">
    <property type="entry name" value="ABC_trans_aux"/>
    <property type="match status" value="1"/>
</dbReference>
<reference evidence="2 3" key="1">
    <citation type="submission" date="2018-04" db="EMBL/GenBank/DDBJ databases">
        <title>Complete genome sequence of Hydrogenophilus thermoluteolus TH-1.</title>
        <authorList>
            <person name="Arai H."/>
        </authorList>
    </citation>
    <scope>NUCLEOTIDE SEQUENCE [LARGE SCALE GENOMIC DNA]</scope>
    <source>
        <strain evidence="2 3">TH-1</strain>
    </source>
</reference>
<keyword evidence="3" id="KW-1185">Reference proteome</keyword>
<evidence type="ECO:0000259" key="1">
    <source>
        <dbReference type="Pfam" id="PF03886"/>
    </source>
</evidence>
<dbReference type="KEGG" id="htl:HPTL_1299"/>